<name>A0A068UHT8_COFCA</name>
<dbReference type="PANTHER" id="PTHR36373:SF1">
    <property type="entry name" value="EXPRESSED PROTEIN"/>
    <property type="match status" value="1"/>
</dbReference>
<dbReference type="OMA" id="RNRTHGD"/>
<evidence type="ECO:0000313" key="3">
    <source>
        <dbReference type="Proteomes" id="UP000295252"/>
    </source>
</evidence>
<feature type="region of interest" description="Disordered" evidence="1">
    <location>
        <begin position="228"/>
        <end position="252"/>
    </location>
</feature>
<evidence type="ECO:0000313" key="2">
    <source>
        <dbReference type="EMBL" id="CDP07769.1"/>
    </source>
</evidence>
<organism evidence="2 3">
    <name type="scientific">Coffea canephora</name>
    <name type="common">Robusta coffee</name>
    <dbReference type="NCBI Taxonomy" id="49390"/>
    <lineage>
        <taxon>Eukaryota</taxon>
        <taxon>Viridiplantae</taxon>
        <taxon>Streptophyta</taxon>
        <taxon>Embryophyta</taxon>
        <taxon>Tracheophyta</taxon>
        <taxon>Spermatophyta</taxon>
        <taxon>Magnoliopsida</taxon>
        <taxon>eudicotyledons</taxon>
        <taxon>Gunneridae</taxon>
        <taxon>Pentapetalae</taxon>
        <taxon>asterids</taxon>
        <taxon>lamiids</taxon>
        <taxon>Gentianales</taxon>
        <taxon>Rubiaceae</taxon>
        <taxon>Ixoroideae</taxon>
        <taxon>Gardenieae complex</taxon>
        <taxon>Bertiereae - Coffeeae clade</taxon>
        <taxon>Coffeeae</taxon>
        <taxon>Coffea</taxon>
    </lineage>
</organism>
<dbReference type="PhylomeDB" id="A0A068UHT8"/>
<dbReference type="FunCoup" id="A0A068UHT8">
    <property type="interactions" value="218"/>
</dbReference>
<gene>
    <name evidence="2" type="ORF">GSCOC_T00025144001</name>
</gene>
<evidence type="ECO:0000256" key="1">
    <source>
        <dbReference type="SAM" id="MobiDB-lite"/>
    </source>
</evidence>
<proteinExistence type="predicted"/>
<dbReference type="STRING" id="49390.A0A068UHT8"/>
<reference evidence="3" key="1">
    <citation type="journal article" date="2014" name="Science">
        <title>The coffee genome provides insight into the convergent evolution of caffeine biosynthesis.</title>
        <authorList>
            <person name="Denoeud F."/>
            <person name="Carretero-Paulet L."/>
            <person name="Dereeper A."/>
            <person name="Droc G."/>
            <person name="Guyot R."/>
            <person name="Pietrella M."/>
            <person name="Zheng C."/>
            <person name="Alberti A."/>
            <person name="Anthony F."/>
            <person name="Aprea G."/>
            <person name="Aury J.M."/>
            <person name="Bento P."/>
            <person name="Bernard M."/>
            <person name="Bocs S."/>
            <person name="Campa C."/>
            <person name="Cenci A."/>
            <person name="Combes M.C."/>
            <person name="Crouzillat D."/>
            <person name="Da Silva C."/>
            <person name="Daddiego L."/>
            <person name="De Bellis F."/>
            <person name="Dussert S."/>
            <person name="Garsmeur O."/>
            <person name="Gayraud T."/>
            <person name="Guignon V."/>
            <person name="Jahn K."/>
            <person name="Jamilloux V."/>
            <person name="Joet T."/>
            <person name="Labadie K."/>
            <person name="Lan T."/>
            <person name="Leclercq J."/>
            <person name="Lepelley M."/>
            <person name="Leroy T."/>
            <person name="Li L.T."/>
            <person name="Librado P."/>
            <person name="Lopez L."/>
            <person name="Munoz A."/>
            <person name="Noel B."/>
            <person name="Pallavicini A."/>
            <person name="Perrotta G."/>
            <person name="Poncet V."/>
            <person name="Pot D."/>
            <person name="Priyono X."/>
            <person name="Rigoreau M."/>
            <person name="Rouard M."/>
            <person name="Rozas J."/>
            <person name="Tranchant-Dubreuil C."/>
            <person name="VanBuren R."/>
            <person name="Zhang Q."/>
            <person name="Andrade A.C."/>
            <person name="Argout X."/>
            <person name="Bertrand B."/>
            <person name="de Kochko A."/>
            <person name="Graziosi G."/>
            <person name="Henry R.J."/>
            <person name="Jayarama X."/>
            <person name="Ming R."/>
            <person name="Nagai C."/>
            <person name="Rounsley S."/>
            <person name="Sankoff D."/>
            <person name="Giuliano G."/>
            <person name="Albert V.A."/>
            <person name="Wincker P."/>
            <person name="Lashermes P."/>
        </authorList>
    </citation>
    <scope>NUCLEOTIDE SEQUENCE [LARGE SCALE GENOMIC DNA]</scope>
    <source>
        <strain evidence="3">cv. DH200-94</strain>
    </source>
</reference>
<dbReference type="OrthoDB" id="1924112at2759"/>
<sequence length="360" mass="41251">MEVAVIDWKSIDSRFVKDEVYENINAPQWVDFSAPDASVNDESWFCRPDCNHPKRVEDFFKETTPHFKRSASVSEILPFGERTRRDATLKKRGLRGPSISPIKDLKYGRITEDSENQDPNFLTPPHYKGKFMKEGIKSSTEKKQICESTLKKEQPRSLRSTLSAKNLFAGSDILNKVAEFCNELKKLATRAKDRENVEEKLIKDHVRDDSGDLDDKEKERKPLLEVSMEKHEAQQNSKFQDKRTRKKRYDDAENTPVTINVKTIKHQEETLLQIRTCPPTPQCFSASRGPCNATHTPPQAFKSRIPERGVLQELGQRNFDEKKNEIGKKSNHGGHAAIIGEKEAKPLDVLWFLKPCTLSS</sequence>
<dbReference type="EMBL" id="HG739111">
    <property type="protein sequence ID" value="CDP07769.1"/>
    <property type="molecule type" value="Genomic_DNA"/>
</dbReference>
<dbReference type="AlphaFoldDB" id="A0A068UHT8"/>
<keyword evidence="3" id="KW-1185">Reference proteome</keyword>
<protein>
    <submittedName>
        <fullName evidence="2">Uncharacterized protein</fullName>
    </submittedName>
</protein>
<dbReference type="InParanoid" id="A0A068UHT8"/>
<accession>A0A068UHT8</accession>
<dbReference type="Proteomes" id="UP000295252">
    <property type="component" value="Chromosome IV"/>
</dbReference>
<dbReference type="PANTHER" id="PTHR36373">
    <property type="entry name" value="EXPRESSED PROTEIN"/>
    <property type="match status" value="1"/>
</dbReference>
<dbReference type="Gramene" id="CDP07769">
    <property type="protein sequence ID" value="CDP07769"/>
    <property type="gene ID" value="GSCOC_T00025144001"/>
</dbReference>